<keyword evidence="1" id="KW-0472">Membrane</keyword>
<dbReference type="AlphaFoldDB" id="A0A9D1PS91"/>
<evidence type="ECO:0000313" key="3">
    <source>
        <dbReference type="Proteomes" id="UP000823936"/>
    </source>
</evidence>
<organism evidence="2 3">
    <name type="scientific">Candidatus Ornithospirochaeta avicola</name>
    <dbReference type="NCBI Taxonomy" id="2840896"/>
    <lineage>
        <taxon>Bacteria</taxon>
        <taxon>Pseudomonadati</taxon>
        <taxon>Spirochaetota</taxon>
        <taxon>Spirochaetia</taxon>
        <taxon>Spirochaetales</taxon>
        <taxon>Spirochaetaceae</taxon>
        <taxon>Spirochaetaceae incertae sedis</taxon>
        <taxon>Candidatus Ornithospirochaeta</taxon>
    </lineage>
</organism>
<protein>
    <submittedName>
        <fullName evidence="2">Uncharacterized protein</fullName>
    </submittedName>
</protein>
<gene>
    <name evidence="2" type="ORF">IAB12_03175</name>
</gene>
<keyword evidence="1" id="KW-0812">Transmembrane</keyword>
<reference evidence="2" key="2">
    <citation type="submission" date="2021-04" db="EMBL/GenBank/DDBJ databases">
        <authorList>
            <person name="Gilroy R."/>
        </authorList>
    </citation>
    <scope>NUCLEOTIDE SEQUENCE</scope>
    <source>
        <strain evidence="2">Gambia11-129</strain>
    </source>
</reference>
<evidence type="ECO:0000256" key="1">
    <source>
        <dbReference type="SAM" id="Phobius"/>
    </source>
</evidence>
<name>A0A9D1PS91_9SPIO</name>
<dbReference type="Proteomes" id="UP000823936">
    <property type="component" value="Unassembled WGS sequence"/>
</dbReference>
<sequence>MILNFMISGFVESMEKVLASNHISRVEDPAVFCTETTKSKKTDTRHKTDPYETLKELLKKGPRQEIDGMTNTCYSYFNHVIGNDIYPGIIFKQTNSSNNKEYVFLLEEDTSENTYFLYSLKKSTLKYFISNTIYNSTGLIYGFEKWCKSYIDSAFLSGNVAIYNNYLSMLSGLSLLQNSIEGTLLKKHNIDLHNDLQMGLVRAEETVYSPEHLKDMRFLYSSYIMGLFSFIEHVAVLILPFWYSLRDTYTYWNDFCNGFHPSKFDTYHDFWTSKLYWIDSFVETLCKFKRFDSKSPQGSFSFDADENQKLTKRLYERLKVDYRNPVHHGFSTGENKTGLSMEVPSLKKIVFFNTPPLLRELDTTTYEQAKKLLALFNSQIKCHNDEIFKYISTGWNIPVDCSELAKYVVNHDMDDFISEYNSQIYSKKDILIESFMNGYGYNWASITGRKY</sequence>
<accession>A0A9D1PS91</accession>
<comment type="caution">
    <text evidence="2">The sequence shown here is derived from an EMBL/GenBank/DDBJ whole genome shotgun (WGS) entry which is preliminary data.</text>
</comment>
<dbReference type="EMBL" id="DXHU01000015">
    <property type="protein sequence ID" value="HIV98766.1"/>
    <property type="molecule type" value="Genomic_DNA"/>
</dbReference>
<feature type="transmembrane region" description="Helical" evidence="1">
    <location>
        <begin position="223"/>
        <end position="243"/>
    </location>
</feature>
<evidence type="ECO:0000313" key="2">
    <source>
        <dbReference type="EMBL" id="HIV98766.1"/>
    </source>
</evidence>
<reference evidence="2" key="1">
    <citation type="journal article" date="2021" name="PeerJ">
        <title>Extensive microbial diversity within the chicken gut microbiome revealed by metagenomics and culture.</title>
        <authorList>
            <person name="Gilroy R."/>
            <person name="Ravi A."/>
            <person name="Getino M."/>
            <person name="Pursley I."/>
            <person name="Horton D.L."/>
            <person name="Alikhan N.F."/>
            <person name="Baker D."/>
            <person name="Gharbi K."/>
            <person name="Hall N."/>
            <person name="Watson M."/>
            <person name="Adriaenssens E.M."/>
            <person name="Foster-Nyarko E."/>
            <person name="Jarju S."/>
            <person name="Secka A."/>
            <person name="Antonio M."/>
            <person name="Oren A."/>
            <person name="Chaudhuri R.R."/>
            <person name="La Ragione R."/>
            <person name="Hildebrand F."/>
            <person name="Pallen M.J."/>
        </authorList>
    </citation>
    <scope>NUCLEOTIDE SEQUENCE</scope>
    <source>
        <strain evidence="2">Gambia11-129</strain>
    </source>
</reference>
<keyword evidence="1" id="KW-1133">Transmembrane helix</keyword>
<proteinExistence type="predicted"/>